<dbReference type="InterPro" id="IPR052169">
    <property type="entry name" value="CW_Biosynth-Accessory"/>
</dbReference>
<accession>A0ABY3X0K4</accession>
<dbReference type="Pfam" id="PF09587">
    <property type="entry name" value="PGA_cap"/>
    <property type="match status" value="1"/>
</dbReference>
<organism evidence="3 4">
    <name type="scientific">Streptomyces formicae</name>
    <dbReference type="NCBI Taxonomy" id="1616117"/>
    <lineage>
        <taxon>Bacteria</taxon>
        <taxon>Bacillati</taxon>
        <taxon>Actinomycetota</taxon>
        <taxon>Actinomycetes</taxon>
        <taxon>Kitasatosporales</taxon>
        <taxon>Streptomycetaceae</taxon>
        <taxon>Streptomyces</taxon>
    </lineage>
</organism>
<keyword evidence="4" id="KW-1185">Reference proteome</keyword>
<dbReference type="PANTHER" id="PTHR33393:SF11">
    <property type="entry name" value="POLYGLUTAMINE SYNTHESIS ACCESSORY PROTEIN RV0574C-RELATED"/>
    <property type="match status" value="1"/>
</dbReference>
<proteinExistence type="inferred from homology"/>
<dbReference type="SMART" id="SM00854">
    <property type="entry name" value="PGA_cap"/>
    <property type="match status" value="1"/>
</dbReference>
<sequence>MSGQALVTLFLSGDVMSGRGVDQILPHPGDPALREGYVRDARDYVTLAEVANGKFPQPVDYVWPWGEALDVLDEIGPDVRVIDLESSVTTSDDFAPGKAVTYRMHPDNLPCLAAARPDVCALANNHVLDFGRRGLEETLDVLRGAGLGPAGAGRDLDEAQRPVAVPTKSGGRVLVLSCAMASAGVPSQWAAGEGRPGVDFVPDLSARSADALVRRAAAVRQEGDLVVVSIHWGSNWGFNISQSQTSFARRLIDGGVDVVHGHSSHHPRPIQVYRGKLILYGCGDLIDDYEGISGYERYRDDLRLMYFPSLDPATGELASLRIAPMQAHQMKLRHASAADVAWLCEVLSRAGRPFGTQVEPELADDGYLAVRWWRRATL</sequence>
<reference evidence="3 4" key="1">
    <citation type="submission" date="2021-03" db="EMBL/GenBank/DDBJ databases">
        <title>Complete genome of Streptomyces formicae strain 1H-GS9 (DSM 100524).</title>
        <authorList>
            <person name="Atanasov K.E."/>
            <person name="Altabella T."/>
            <person name="Ferrer A."/>
        </authorList>
    </citation>
    <scope>NUCLEOTIDE SEQUENCE [LARGE SCALE GENOMIC DNA]</scope>
    <source>
        <strain evidence="3 4">1H-GS9</strain>
    </source>
</reference>
<dbReference type="InterPro" id="IPR019079">
    <property type="entry name" value="Capsule_synth_CapA"/>
</dbReference>
<dbReference type="RefSeq" id="WP_242338796.1">
    <property type="nucleotide sequence ID" value="NZ_CP071872.1"/>
</dbReference>
<protein>
    <submittedName>
        <fullName evidence="3">CapA family protein</fullName>
    </submittedName>
</protein>
<evidence type="ECO:0000259" key="2">
    <source>
        <dbReference type="SMART" id="SM00854"/>
    </source>
</evidence>
<gene>
    <name evidence="3" type="ORF">J4032_01635</name>
</gene>
<dbReference type="SUPFAM" id="SSF56300">
    <property type="entry name" value="Metallo-dependent phosphatases"/>
    <property type="match status" value="1"/>
</dbReference>
<dbReference type="CDD" id="cd07381">
    <property type="entry name" value="MPP_CapA"/>
    <property type="match status" value="1"/>
</dbReference>
<comment type="similarity">
    <text evidence="1">Belongs to the CapA family.</text>
</comment>
<dbReference type="EMBL" id="CP071872">
    <property type="protein sequence ID" value="UNM16281.1"/>
    <property type="molecule type" value="Genomic_DNA"/>
</dbReference>
<name>A0ABY3X0K4_9ACTN</name>
<dbReference type="Gene3D" id="3.60.21.10">
    <property type="match status" value="1"/>
</dbReference>
<dbReference type="Proteomes" id="UP000828924">
    <property type="component" value="Chromosome"/>
</dbReference>
<evidence type="ECO:0000256" key="1">
    <source>
        <dbReference type="ARBA" id="ARBA00005662"/>
    </source>
</evidence>
<dbReference type="PANTHER" id="PTHR33393">
    <property type="entry name" value="POLYGLUTAMINE SYNTHESIS ACCESSORY PROTEIN RV0574C-RELATED"/>
    <property type="match status" value="1"/>
</dbReference>
<feature type="domain" description="Capsule synthesis protein CapA" evidence="2">
    <location>
        <begin position="8"/>
        <end position="289"/>
    </location>
</feature>
<evidence type="ECO:0000313" key="3">
    <source>
        <dbReference type="EMBL" id="UNM16281.1"/>
    </source>
</evidence>
<evidence type="ECO:0000313" key="4">
    <source>
        <dbReference type="Proteomes" id="UP000828924"/>
    </source>
</evidence>
<dbReference type="InterPro" id="IPR029052">
    <property type="entry name" value="Metallo-depent_PP-like"/>
</dbReference>